<keyword evidence="1 2" id="KW-0238">DNA-binding</keyword>
<dbReference type="PANTHER" id="PTHR30055:SF235">
    <property type="entry name" value="TRANSCRIPTIONAL REGULATORY PROTEIN"/>
    <property type="match status" value="1"/>
</dbReference>
<proteinExistence type="predicted"/>
<dbReference type="Pfam" id="PF00440">
    <property type="entry name" value="TetR_N"/>
    <property type="match status" value="1"/>
</dbReference>
<dbReference type="PANTHER" id="PTHR30055">
    <property type="entry name" value="HTH-TYPE TRANSCRIPTIONAL REGULATOR RUTR"/>
    <property type="match status" value="1"/>
</dbReference>
<evidence type="ECO:0000256" key="1">
    <source>
        <dbReference type="ARBA" id="ARBA00023125"/>
    </source>
</evidence>
<dbReference type="OrthoDB" id="3210235at2"/>
<dbReference type="InterPro" id="IPR001647">
    <property type="entry name" value="HTH_TetR"/>
</dbReference>
<dbReference type="GO" id="GO:0000976">
    <property type="term" value="F:transcription cis-regulatory region binding"/>
    <property type="evidence" value="ECO:0007669"/>
    <property type="project" value="TreeGrafter"/>
</dbReference>
<organism evidence="4 5">
    <name type="scientific">Mycobacterium scrofulaceum</name>
    <dbReference type="NCBI Taxonomy" id="1783"/>
    <lineage>
        <taxon>Bacteria</taxon>
        <taxon>Bacillati</taxon>
        <taxon>Actinomycetota</taxon>
        <taxon>Actinomycetes</taxon>
        <taxon>Mycobacteriales</taxon>
        <taxon>Mycobacteriaceae</taxon>
        <taxon>Mycobacterium</taxon>
    </lineage>
</organism>
<evidence type="ECO:0000259" key="3">
    <source>
        <dbReference type="PROSITE" id="PS50977"/>
    </source>
</evidence>
<dbReference type="PRINTS" id="PR00455">
    <property type="entry name" value="HTHTETR"/>
</dbReference>
<dbReference type="AlphaFoldDB" id="A0A1A2V183"/>
<dbReference type="Proteomes" id="UP000092207">
    <property type="component" value="Unassembled WGS sequence"/>
</dbReference>
<feature type="DNA-binding region" description="H-T-H motif" evidence="2">
    <location>
        <begin position="32"/>
        <end position="51"/>
    </location>
</feature>
<feature type="domain" description="HTH tetR-type" evidence="3">
    <location>
        <begin position="9"/>
        <end position="69"/>
    </location>
</feature>
<dbReference type="RefSeq" id="WP_067269179.1">
    <property type="nucleotide sequence ID" value="NZ_LZJW01000022.1"/>
</dbReference>
<dbReference type="SUPFAM" id="SSF48498">
    <property type="entry name" value="Tetracyclin repressor-like, C-terminal domain"/>
    <property type="match status" value="1"/>
</dbReference>
<dbReference type="PROSITE" id="PS50977">
    <property type="entry name" value="HTH_TETR_2"/>
    <property type="match status" value="1"/>
</dbReference>
<reference evidence="4 5" key="1">
    <citation type="submission" date="2016-06" db="EMBL/GenBank/DDBJ databases">
        <authorList>
            <person name="Kjaerup R.B."/>
            <person name="Dalgaard T.S."/>
            <person name="Juul-Madsen H.R."/>
        </authorList>
    </citation>
    <scope>NUCLEOTIDE SEQUENCE [LARGE SCALE GENOMIC DNA]</scope>
    <source>
        <strain evidence="4 5">E2838</strain>
    </source>
</reference>
<comment type="caution">
    <text evidence="4">The sequence shown here is derived from an EMBL/GenBank/DDBJ whole genome shotgun (WGS) entry which is preliminary data.</text>
</comment>
<dbReference type="Gene3D" id="1.10.10.60">
    <property type="entry name" value="Homeodomain-like"/>
    <property type="match status" value="1"/>
</dbReference>
<gene>
    <name evidence="4" type="ORF">A5679_22035</name>
</gene>
<evidence type="ECO:0000313" key="5">
    <source>
        <dbReference type="Proteomes" id="UP000092207"/>
    </source>
</evidence>
<dbReference type="Gene3D" id="1.10.357.10">
    <property type="entry name" value="Tetracycline Repressor, domain 2"/>
    <property type="match status" value="1"/>
</dbReference>
<dbReference type="InterPro" id="IPR050109">
    <property type="entry name" value="HTH-type_TetR-like_transc_reg"/>
</dbReference>
<accession>A0A1A2V183</accession>
<dbReference type="EMBL" id="LZJY01000307">
    <property type="protein sequence ID" value="OBH94551.1"/>
    <property type="molecule type" value="Genomic_DNA"/>
</dbReference>
<evidence type="ECO:0000313" key="4">
    <source>
        <dbReference type="EMBL" id="OBH94551.1"/>
    </source>
</evidence>
<dbReference type="Pfam" id="PF17920">
    <property type="entry name" value="TetR_C_16"/>
    <property type="match status" value="1"/>
</dbReference>
<dbReference type="InterPro" id="IPR036271">
    <property type="entry name" value="Tet_transcr_reg_TetR-rel_C_sf"/>
</dbReference>
<dbReference type="InterPro" id="IPR041678">
    <property type="entry name" value="TetR_C_16"/>
</dbReference>
<dbReference type="GO" id="GO:0003700">
    <property type="term" value="F:DNA-binding transcription factor activity"/>
    <property type="evidence" value="ECO:0007669"/>
    <property type="project" value="TreeGrafter"/>
</dbReference>
<dbReference type="SUPFAM" id="SSF46689">
    <property type="entry name" value="Homeodomain-like"/>
    <property type="match status" value="1"/>
</dbReference>
<protein>
    <submittedName>
        <fullName evidence="4">TetR family transcriptional regulator</fullName>
    </submittedName>
</protein>
<dbReference type="InterPro" id="IPR009057">
    <property type="entry name" value="Homeodomain-like_sf"/>
</dbReference>
<evidence type="ECO:0000256" key="2">
    <source>
        <dbReference type="PROSITE-ProRule" id="PRU00335"/>
    </source>
</evidence>
<name>A0A1A2V183_MYCSC</name>
<sequence length="190" mass="20116">MPAKTRDGKVTRETILRAARAQFSTHGFERTTIRSIASEAGVDPALVMHYFGSKADLFAAVSRLEVRFPDLSGVAPEGLADVLVPLFVQVWDPHGSFLPLLRAAATNRTAADTLLAVFVEQVAPALAGVAPDRAAERAALVGSQVLGIAMARFVVGVPALAEMDDATLTEWVRPVLARYLTGPAPSESPA</sequence>